<gene>
    <name evidence="2" type="ORF">O9K51_03196</name>
</gene>
<reference evidence="2" key="1">
    <citation type="submission" date="2023-01" db="EMBL/GenBank/DDBJ databases">
        <title>The growth and conidiation of Purpureocillium lavendulum are regulated by nitrogen source and histone H3K14 acetylation.</title>
        <authorList>
            <person name="Tang P."/>
            <person name="Han J."/>
            <person name="Zhang C."/>
            <person name="Tang P."/>
            <person name="Qi F."/>
            <person name="Zhang K."/>
            <person name="Liang L."/>
        </authorList>
    </citation>
    <scope>NUCLEOTIDE SEQUENCE</scope>
    <source>
        <strain evidence="2">YMF1.00683</strain>
    </source>
</reference>
<dbReference type="Proteomes" id="UP001163105">
    <property type="component" value="Unassembled WGS sequence"/>
</dbReference>
<feature type="region of interest" description="Disordered" evidence="1">
    <location>
        <begin position="1"/>
        <end position="22"/>
    </location>
</feature>
<keyword evidence="3" id="KW-1185">Reference proteome</keyword>
<evidence type="ECO:0000256" key="1">
    <source>
        <dbReference type="SAM" id="MobiDB-lite"/>
    </source>
</evidence>
<protein>
    <submittedName>
        <fullName evidence="2">Uncharacterized protein</fullName>
    </submittedName>
</protein>
<accession>A0AB34G1D2</accession>
<feature type="compositionally biased region" description="Pro residues" evidence="1">
    <location>
        <begin position="62"/>
        <end position="71"/>
    </location>
</feature>
<comment type="caution">
    <text evidence="2">The sequence shown here is derived from an EMBL/GenBank/DDBJ whole genome shotgun (WGS) entry which is preliminary data.</text>
</comment>
<organism evidence="2 3">
    <name type="scientific">Purpureocillium lavendulum</name>
    <dbReference type="NCBI Taxonomy" id="1247861"/>
    <lineage>
        <taxon>Eukaryota</taxon>
        <taxon>Fungi</taxon>
        <taxon>Dikarya</taxon>
        <taxon>Ascomycota</taxon>
        <taxon>Pezizomycotina</taxon>
        <taxon>Sordariomycetes</taxon>
        <taxon>Hypocreomycetidae</taxon>
        <taxon>Hypocreales</taxon>
        <taxon>Ophiocordycipitaceae</taxon>
        <taxon>Purpureocillium</taxon>
    </lineage>
</organism>
<evidence type="ECO:0000313" key="2">
    <source>
        <dbReference type="EMBL" id="KAJ6444796.1"/>
    </source>
</evidence>
<dbReference type="EMBL" id="JAQHRD010000002">
    <property type="protein sequence ID" value="KAJ6444796.1"/>
    <property type="molecule type" value="Genomic_DNA"/>
</dbReference>
<name>A0AB34G1D2_9HYPO</name>
<proteinExistence type="predicted"/>
<sequence length="87" mass="9089">MAALGIPMLSFSSKGADARDHERNVDRCSNGLNVEIALQGRLLLLPGKLLTRCCGAADGRPAGPPPPPPTTGQPKRTTALGYCSYAQ</sequence>
<dbReference type="AlphaFoldDB" id="A0AB34G1D2"/>
<evidence type="ECO:0000313" key="3">
    <source>
        <dbReference type="Proteomes" id="UP001163105"/>
    </source>
</evidence>
<feature type="region of interest" description="Disordered" evidence="1">
    <location>
        <begin position="55"/>
        <end position="78"/>
    </location>
</feature>